<dbReference type="AlphaFoldDB" id="A0A495XWB2"/>
<dbReference type="InterPro" id="IPR002925">
    <property type="entry name" value="Dienelactn_hydro"/>
</dbReference>
<keyword evidence="3" id="KW-0378">Hydrolase</keyword>
<feature type="domain" description="Dienelactone hydrolase" evidence="2">
    <location>
        <begin position="59"/>
        <end position="181"/>
    </location>
</feature>
<evidence type="ECO:0000313" key="4">
    <source>
        <dbReference type="Proteomes" id="UP000278440"/>
    </source>
</evidence>
<dbReference type="Proteomes" id="UP000278440">
    <property type="component" value="Unassembled WGS sequence"/>
</dbReference>
<dbReference type="EMBL" id="RBXT01000001">
    <property type="protein sequence ID" value="RKT77789.1"/>
    <property type="molecule type" value="Genomic_DNA"/>
</dbReference>
<organism evidence="3 4">
    <name type="scientific">Terracoccus luteus</name>
    <dbReference type="NCBI Taxonomy" id="53356"/>
    <lineage>
        <taxon>Bacteria</taxon>
        <taxon>Bacillati</taxon>
        <taxon>Actinomycetota</taxon>
        <taxon>Actinomycetes</taxon>
        <taxon>Micrococcales</taxon>
        <taxon>Intrasporangiaceae</taxon>
        <taxon>Terracoccus</taxon>
    </lineage>
</organism>
<dbReference type="SUPFAM" id="SSF53474">
    <property type="entry name" value="alpha/beta-Hydrolases"/>
    <property type="match status" value="1"/>
</dbReference>
<accession>A0A495XWB2</accession>
<proteinExistence type="predicted"/>
<gene>
    <name evidence="3" type="ORF">DFJ68_1217</name>
</gene>
<sequence length="276" mass="29033">MAVVPTSGPAGTLGAGSGPIGPRPGDTEVVSLLESWAAGEHTAPVDGTATTHPTYRKGTGPGVVLIHEIPGLTPAVIGFGEEVVAAGFTVVMPHLFGTPERPATVVHVAQTMRQVCVSAEFTKLRTGVTSPVATWLRSLARGLHSELGGPGVGALGMCFTGGFALAMMVDDSVAAPVLAQPSVPFPIGRRRAADLNLSSDDLEVVRRRAAGGCQVLGLRYAEDAAVGRRFETLTRELGDDFVRVEFPGRQHSTLTEHRQQEAVDRVLAFFDERLHA</sequence>
<dbReference type="Pfam" id="PF01738">
    <property type="entry name" value="DLH"/>
    <property type="match status" value="1"/>
</dbReference>
<evidence type="ECO:0000259" key="2">
    <source>
        <dbReference type="Pfam" id="PF01738"/>
    </source>
</evidence>
<dbReference type="InterPro" id="IPR029058">
    <property type="entry name" value="AB_hydrolase_fold"/>
</dbReference>
<protein>
    <submittedName>
        <fullName evidence="3">Dienelactone hydrolase</fullName>
    </submittedName>
</protein>
<evidence type="ECO:0000313" key="3">
    <source>
        <dbReference type="EMBL" id="RKT77789.1"/>
    </source>
</evidence>
<reference evidence="3 4" key="1">
    <citation type="submission" date="2018-10" db="EMBL/GenBank/DDBJ databases">
        <title>Sequencing the genomes of 1000 actinobacteria strains.</title>
        <authorList>
            <person name="Klenk H.-P."/>
        </authorList>
    </citation>
    <scope>NUCLEOTIDE SEQUENCE [LARGE SCALE GENOMIC DNA]</scope>
    <source>
        <strain evidence="3 4">DSM 44267</strain>
    </source>
</reference>
<evidence type="ECO:0000256" key="1">
    <source>
        <dbReference type="SAM" id="MobiDB-lite"/>
    </source>
</evidence>
<name>A0A495XWB2_9MICO</name>
<comment type="caution">
    <text evidence="3">The sequence shown here is derived from an EMBL/GenBank/DDBJ whole genome shotgun (WGS) entry which is preliminary data.</text>
</comment>
<dbReference type="Gene3D" id="3.40.50.1820">
    <property type="entry name" value="alpha/beta hydrolase"/>
    <property type="match status" value="1"/>
</dbReference>
<feature type="region of interest" description="Disordered" evidence="1">
    <location>
        <begin position="1"/>
        <end position="26"/>
    </location>
</feature>
<dbReference type="GO" id="GO:0016787">
    <property type="term" value="F:hydrolase activity"/>
    <property type="evidence" value="ECO:0007669"/>
    <property type="project" value="UniProtKB-KW"/>
</dbReference>
<keyword evidence="4" id="KW-1185">Reference proteome</keyword>